<keyword evidence="3" id="KW-1185">Reference proteome</keyword>
<dbReference type="EMBL" id="JARHTQ010000015">
    <property type="protein sequence ID" value="MDF2258412.1"/>
    <property type="molecule type" value="Genomic_DNA"/>
</dbReference>
<comment type="caution">
    <text evidence="2">The sequence shown here is derived from an EMBL/GenBank/DDBJ whole genome shotgun (WGS) entry which is preliminary data.</text>
</comment>
<proteinExistence type="predicted"/>
<evidence type="ECO:0008006" key="4">
    <source>
        <dbReference type="Google" id="ProtNLM"/>
    </source>
</evidence>
<accession>A0ABT5Z3K5</accession>
<evidence type="ECO:0000256" key="1">
    <source>
        <dbReference type="SAM" id="MobiDB-lite"/>
    </source>
</evidence>
<sequence>MKVSSNYKGPGSPVAPSDTSWSPPPCWYEPRYTPTQYQDYYRNSLKGWDTGKQFIWPEYQKLEQEKYNQGKDGLWWELVYNENIPPEKALGNCSVSDPFAWVPKGDPSPPAGVLTPEELSKIAYSATKLPSPPVQLSPTADKQVVNLPTYVKFTAPLDRVWVTASLDAQGVSIAATTVATPVALKIDAGTTDADPQTCAYDLEKSSGGYQVDSSQAPCNITYRKSSGSSTYPLKAQITWKVTWTASANPDGPAQQPPLPDGLSTYQQDVTVKEIQTVVR</sequence>
<name>A0ABT5Z3K5_9ACTN</name>
<organism evidence="2 3">
    <name type="scientific">Streptantibioticus ferralitis</name>
    <dbReference type="NCBI Taxonomy" id="236510"/>
    <lineage>
        <taxon>Bacteria</taxon>
        <taxon>Bacillati</taxon>
        <taxon>Actinomycetota</taxon>
        <taxon>Actinomycetes</taxon>
        <taxon>Kitasatosporales</taxon>
        <taxon>Streptomycetaceae</taxon>
        <taxon>Streptantibioticus</taxon>
    </lineage>
</organism>
<feature type="region of interest" description="Disordered" evidence="1">
    <location>
        <begin position="1"/>
        <end position="25"/>
    </location>
</feature>
<gene>
    <name evidence="2" type="ORF">P2L57_22620</name>
</gene>
<reference evidence="2 3" key="1">
    <citation type="submission" date="2023-03" db="EMBL/GenBank/DDBJ databases">
        <title>Draft genome sequence of type strain Streptomyces ferralitis JCM 14344.</title>
        <authorList>
            <person name="Klaysubun C."/>
            <person name="Duangmal K."/>
        </authorList>
    </citation>
    <scope>NUCLEOTIDE SEQUENCE [LARGE SCALE GENOMIC DNA]</scope>
    <source>
        <strain evidence="2 3">JCM 14344</strain>
    </source>
</reference>
<protein>
    <recommendedName>
        <fullName evidence="4">Enoyl reductase</fullName>
    </recommendedName>
</protein>
<dbReference type="RefSeq" id="WP_275817405.1">
    <property type="nucleotide sequence ID" value="NZ_BAAANM010000007.1"/>
</dbReference>
<evidence type="ECO:0000313" key="3">
    <source>
        <dbReference type="Proteomes" id="UP001220022"/>
    </source>
</evidence>
<evidence type="ECO:0000313" key="2">
    <source>
        <dbReference type="EMBL" id="MDF2258412.1"/>
    </source>
</evidence>
<dbReference type="Proteomes" id="UP001220022">
    <property type="component" value="Unassembled WGS sequence"/>
</dbReference>